<dbReference type="AlphaFoldDB" id="A0A8J4DC13"/>
<evidence type="ECO:0000313" key="3">
    <source>
        <dbReference type="Proteomes" id="UP000722791"/>
    </source>
</evidence>
<dbReference type="Proteomes" id="UP000722791">
    <property type="component" value="Unassembled WGS sequence"/>
</dbReference>
<sequence length="256" mass="25970">MKAGSEKKVPQLASSWLGEDRGEKKCGGSGAISSFDSDPSGTGARKVRGRGMGLDCRRINFRGRATLSRLRAGVGRLRTRPSATASAAEGSDIVRRDNPLSPAVLAAALSRRFPPTALRTTLPVSPALFGSPGDGCSQPMPTPIGAPPTASATAAASASAPSLKAAALDIASGSPDSRALMSSKPARATAASPPPSPSPPSPPLPPLPPPPLLLLTGLVGLMGSTVGLSVTPLSYKSWTDSCGGVSWGWRVCDEEP</sequence>
<accession>A0A8J4DC13</accession>
<feature type="compositionally biased region" description="Pro residues" evidence="1">
    <location>
        <begin position="192"/>
        <end position="209"/>
    </location>
</feature>
<protein>
    <submittedName>
        <fullName evidence="2">Uncharacterized protein</fullName>
    </submittedName>
</protein>
<evidence type="ECO:0000313" key="2">
    <source>
        <dbReference type="EMBL" id="GIL99098.1"/>
    </source>
</evidence>
<feature type="region of interest" description="Disordered" evidence="1">
    <location>
        <begin position="129"/>
        <end position="153"/>
    </location>
</feature>
<feature type="region of interest" description="Disordered" evidence="1">
    <location>
        <begin position="1"/>
        <end position="49"/>
    </location>
</feature>
<reference evidence="2" key="1">
    <citation type="journal article" date="2021" name="Proc. Natl. Acad. Sci. U.S.A.">
        <title>Three genomes in the algal genus Volvox reveal the fate of a haploid sex-determining region after a transition to homothallism.</title>
        <authorList>
            <person name="Yamamoto K."/>
            <person name="Hamaji T."/>
            <person name="Kawai-Toyooka H."/>
            <person name="Matsuzaki R."/>
            <person name="Takahashi F."/>
            <person name="Nishimura Y."/>
            <person name="Kawachi M."/>
            <person name="Noguchi H."/>
            <person name="Minakuchi Y."/>
            <person name="Umen J.G."/>
            <person name="Toyoda A."/>
            <person name="Nozaki H."/>
        </authorList>
    </citation>
    <scope>NUCLEOTIDE SEQUENCE</scope>
    <source>
        <strain evidence="2">NIES-3785</strain>
    </source>
</reference>
<organism evidence="2 3">
    <name type="scientific">Volvox reticuliferus</name>
    <dbReference type="NCBI Taxonomy" id="1737510"/>
    <lineage>
        <taxon>Eukaryota</taxon>
        <taxon>Viridiplantae</taxon>
        <taxon>Chlorophyta</taxon>
        <taxon>core chlorophytes</taxon>
        <taxon>Chlorophyceae</taxon>
        <taxon>CS clade</taxon>
        <taxon>Chlamydomonadales</taxon>
        <taxon>Volvocaceae</taxon>
        <taxon>Volvox</taxon>
    </lineage>
</organism>
<gene>
    <name evidence="2" type="ORF">Vretimale_4347</name>
</gene>
<proteinExistence type="predicted"/>
<comment type="caution">
    <text evidence="2">The sequence shown here is derived from an EMBL/GenBank/DDBJ whole genome shotgun (WGS) entry which is preliminary data.</text>
</comment>
<evidence type="ECO:0000256" key="1">
    <source>
        <dbReference type="SAM" id="MobiDB-lite"/>
    </source>
</evidence>
<feature type="region of interest" description="Disordered" evidence="1">
    <location>
        <begin position="175"/>
        <end position="209"/>
    </location>
</feature>
<name>A0A8J4DC13_9CHLO</name>
<dbReference type="EMBL" id="BNCQ01000006">
    <property type="protein sequence ID" value="GIL99098.1"/>
    <property type="molecule type" value="Genomic_DNA"/>
</dbReference>
<feature type="compositionally biased region" description="Polar residues" evidence="1">
    <location>
        <begin position="31"/>
        <end position="40"/>
    </location>
</feature>